<accession>A0A2C5X980</accession>
<dbReference type="Proteomes" id="UP000226192">
    <property type="component" value="Unassembled WGS sequence"/>
</dbReference>
<dbReference type="InterPro" id="IPR048966">
    <property type="entry name" value="Aquarius_b-barrel"/>
</dbReference>
<dbReference type="Pfam" id="PF16399">
    <property type="entry name" value="Aquarius_N_1st"/>
    <property type="match status" value="2"/>
</dbReference>
<organism evidence="4 5">
    <name type="scientific">Ophiocordyceps australis</name>
    <dbReference type="NCBI Taxonomy" id="1399860"/>
    <lineage>
        <taxon>Eukaryota</taxon>
        <taxon>Fungi</taxon>
        <taxon>Dikarya</taxon>
        <taxon>Ascomycota</taxon>
        <taxon>Pezizomycotina</taxon>
        <taxon>Sordariomycetes</taxon>
        <taxon>Hypocreomycetidae</taxon>
        <taxon>Hypocreales</taxon>
        <taxon>Ophiocordycipitaceae</taxon>
        <taxon>Ophiocordyceps</taxon>
    </lineage>
</organism>
<dbReference type="EMBL" id="NJET01000069">
    <property type="protein sequence ID" value="PHH62529.1"/>
    <property type="molecule type" value="Genomic_DNA"/>
</dbReference>
<evidence type="ECO:0000259" key="2">
    <source>
        <dbReference type="Pfam" id="PF16399"/>
    </source>
</evidence>
<feature type="region of interest" description="Disordered" evidence="1">
    <location>
        <begin position="1"/>
        <end position="38"/>
    </location>
</feature>
<proteinExistence type="predicted"/>
<feature type="domain" description="RNA helicase aquarius beta-barrel" evidence="3">
    <location>
        <begin position="478"/>
        <end position="572"/>
    </location>
</feature>
<evidence type="ECO:0000259" key="3">
    <source>
        <dbReference type="Pfam" id="PF21143"/>
    </source>
</evidence>
<evidence type="ECO:0000313" key="5">
    <source>
        <dbReference type="Proteomes" id="UP000226192"/>
    </source>
</evidence>
<dbReference type="STRING" id="1399860.A0A2C5X980"/>
<sequence length="586" mass="67677">MSDAKRRKGSDALKAPEPQLDGSKQSTGPSTSAELEQEEHEFVRLARKHWLHKKRGSKVKVKNDVLKQHLWDVLEQQGFQHKSLLLLESLQTLESYLWPGYTQESSNFHVILIALIINVKRREHLETWTLFEDKPDNFSDLFRRILSLLLDPTLSAIIRTQLVCFLIYAFQSLDCVIVRKECAPLVSIGIWQNLSSEAQRERLLDQTPQLRKIWRASLKRFDAADDATKARLRFERSWLYTLLLDFMSMFYRADINADQTLYCERMIEFVSDLESQLPTRRYVNTLLQDLNLLPVIRLSPVYHEMSNSLLRDLHALLAHYTFFAINDQTALSNYGAISKREELESLLEPLTDDELTQLTSLLDIRVSYPDSVSLPVDRRFVVEFLVSKYEYHETFQYKAQNTALLPTEKTLFNREFQRADVYDGSRPLALPKLNLQYLSAGDFLWRAFVLSRCELFYGIRKDIEAALRRLRLVSGPSEEPSFTGFSKMIVPISKPAIVEVVPPQVGQDFPFLVKAEVSVDLQRLPGNSRREWSALRPDDVVFLLSVGPSSPKSISNGQDAQIELEDLDIVYIWPDESTAQEKSQRK</sequence>
<feature type="domain" description="RNA helicase aquarius N-terminal" evidence="2">
    <location>
        <begin position="330"/>
        <end position="391"/>
    </location>
</feature>
<dbReference type="AlphaFoldDB" id="A0A2C5X980"/>
<protein>
    <recommendedName>
        <fullName evidence="6">Intron-binding protein aquarius N-terminal domain-containing protein</fullName>
    </recommendedName>
</protein>
<evidence type="ECO:0000256" key="1">
    <source>
        <dbReference type="SAM" id="MobiDB-lite"/>
    </source>
</evidence>
<reference evidence="4 5" key="1">
    <citation type="submission" date="2017-06" db="EMBL/GenBank/DDBJ databases">
        <title>Ant-infecting Ophiocordyceps genomes reveal a high diversity of potential behavioral manipulation genes and a possible major role for enterotoxins.</title>
        <authorList>
            <person name="De Bekker C."/>
            <person name="Evans H.C."/>
            <person name="Brachmann A."/>
            <person name="Hughes D.P."/>
        </authorList>
    </citation>
    <scope>NUCLEOTIDE SEQUENCE [LARGE SCALE GENOMIC DNA]</scope>
    <source>
        <strain evidence="4 5">Map64</strain>
    </source>
</reference>
<evidence type="ECO:0008006" key="6">
    <source>
        <dbReference type="Google" id="ProtNLM"/>
    </source>
</evidence>
<gene>
    <name evidence="4" type="ORF">CDD81_6915</name>
</gene>
<dbReference type="Pfam" id="PF21143">
    <property type="entry name" value="Aquarius_N_2nd"/>
    <property type="match status" value="1"/>
</dbReference>
<dbReference type="InterPro" id="IPR032174">
    <property type="entry name" value="Aquarius_N"/>
</dbReference>
<feature type="domain" description="RNA helicase aquarius N-terminal" evidence="2">
    <location>
        <begin position="42"/>
        <end position="329"/>
    </location>
</feature>
<name>A0A2C5X980_9HYPO</name>
<feature type="compositionally biased region" description="Polar residues" evidence="1">
    <location>
        <begin position="22"/>
        <end position="34"/>
    </location>
</feature>
<dbReference type="OrthoDB" id="5148943at2759"/>
<keyword evidence="5" id="KW-1185">Reference proteome</keyword>
<comment type="caution">
    <text evidence="4">The sequence shown here is derived from an EMBL/GenBank/DDBJ whole genome shotgun (WGS) entry which is preliminary data.</text>
</comment>
<evidence type="ECO:0000313" key="4">
    <source>
        <dbReference type="EMBL" id="PHH62529.1"/>
    </source>
</evidence>